<evidence type="ECO:0000256" key="7">
    <source>
        <dbReference type="ARBA" id="ARBA00023065"/>
    </source>
</evidence>
<sequence length="284" mass="30004">MSVPAFTDIAKPANDLLSRDFYHLANANLEIKTKAPNGVNFTVKGKSNQKDGSIAGTLESKYTDKATGLTLTQGWTTANVLDTKIELDEAFTPGLKGELVTSFLPASGAKNARLGIYFRQPAFHARAFFDLLKGPTFTGDATIGHDGFLAGAEIGYDILDGKITKYSAATGYTAPLYTAAVTATNNLSVFSASYYHRVNAFTEAGAKATWDSKAGSNVGLEVGAKHKLDESAFAKAKINSQGIAALSYSQSLKPGVTLGLGLSIDTQRLNESAHKLGVSFTFAA</sequence>
<evidence type="ECO:0000256" key="1">
    <source>
        <dbReference type="ARBA" id="ARBA00004294"/>
    </source>
</evidence>
<protein>
    <recommendedName>
        <fullName evidence="12">Mitochondrial outer membrane protein porin</fullName>
    </recommendedName>
</protein>
<keyword evidence="7" id="KW-0406">Ion transport</keyword>
<evidence type="ECO:0000256" key="6">
    <source>
        <dbReference type="ARBA" id="ARBA00022787"/>
    </source>
</evidence>
<dbReference type="InterPro" id="IPR027246">
    <property type="entry name" value="Porin_Euk/Tom40"/>
</dbReference>
<dbReference type="KEGG" id="slb:AWJ20_1491"/>
<dbReference type="RefSeq" id="XP_018735686.1">
    <property type="nucleotide sequence ID" value="XM_018878376.1"/>
</dbReference>
<evidence type="ECO:0000256" key="11">
    <source>
        <dbReference type="ARBA" id="ARBA00054641"/>
    </source>
</evidence>
<evidence type="ECO:0000256" key="12">
    <source>
        <dbReference type="ARBA" id="ARBA00073272"/>
    </source>
</evidence>
<dbReference type="Proteomes" id="UP000189580">
    <property type="component" value="Chromosome a"/>
</dbReference>
<dbReference type="EMBL" id="CP014501">
    <property type="protein sequence ID" value="ANB13209.1"/>
    <property type="molecule type" value="Genomic_DNA"/>
</dbReference>
<evidence type="ECO:0000256" key="10">
    <source>
        <dbReference type="ARBA" id="ARBA00023136"/>
    </source>
</evidence>
<dbReference type="PANTHER" id="PTHR11743">
    <property type="entry name" value="VOLTAGE-DEPENDENT ANION-SELECTIVE CHANNEL"/>
    <property type="match status" value="1"/>
</dbReference>
<dbReference type="PANTHER" id="PTHR11743:SF70">
    <property type="entry name" value="GH26960P-RELATED"/>
    <property type="match status" value="1"/>
</dbReference>
<dbReference type="GeneID" id="30033299"/>
<dbReference type="GO" id="GO:0046930">
    <property type="term" value="C:pore complex"/>
    <property type="evidence" value="ECO:0007669"/>
    <property type="project" value="UniProtKB-KW"/>
</dbReference>
<organism evidence="13 14">
    <name type="scientific">Sugiyamaella lignohabitans</name>
    <dbReference type="NCBI Taxonomy" id="796027"/>
    <lineage>
        <taxon>Eukaryota</taxon>
        <taxon>Fungi</taxon>
        <taxon>Dikarya</taxon>
        <taxon>Ascomycota</taxon>
        <taxon>Saccharomycotina</taxon>
        <taxon>Dipodascomycetes</taxon>
        <taxon>Dipodascales</taxon>
        <taxon>Trichomonascaceae</taxon>
        <taxon>Sugiyamaella</taxon>
    </lineage>
</organism>
<accession>A0A167DRM5</accession>
<dbReference type="InterPro" id="IPR001925">
    <property type="entry name" value="Porin_Euk"/>
</dbReference>
<dbReference type="GO" id="GO:0005741">
    <property type="term" value="C:mitochondrial outer membrane"/>
    <property type="evidence" value="ECO:0007669"/>
    <property type="project" value="UniProtKB-SubCell"/>
</dbReference>
<evidence type="ECO:0000256" key="5">
    <source>
        <dbReference type="ARBA" id="ARBA00022692"/>
    </source>
</evidence>
<evidence type="ECO:0000256" key="2">
    <source>
        <dbReference type="ARBA" id="ARBA00007780"/>
    </source>
</evidence>
<evidence type="ECO:0000256" key="3">
    <source>
        <dbReference type="ARBA" id="ARBA00022448"/>
    </source>
</evidence>
<keyword evidence="10" id="KW-0472">Membrane</keyword>
<name>A0A167DRM5_9ASCO</name>
<gene>
    <name evidence="13" type="primary">POR1</name>
    <name evidence="13" type="ORF">AWJ20_1491</name>
</gene>
<keyword evidence="14" id="KW-1185">Reference proteome</keyword>
<dbReference type="GO" id="GO:0008308">
    <property type="term" value="F:voltage-gated monoatomic anion channel activity"/>
    <property type="evidence" value="ECO:0007669"/>
    <property type="project" value="InterPro"/>
</dbReference>
<dbReference type="GO" id="GO:0015288">
    <property type="term" value="F:porin activity"/>
    <property type="evidence" value="ECO:0007669"/>
    <property type="project" value="UniProtKB-KW"/>
</dbReference>
<evidence type="ECO:0000313" key="13">
    <source>
        <dbReference type="EMBL" id="ANB13209.1"/>
    </source>
</evidence>
<dbReference type="PRINTS" id="PR00185">
    <property type="entry name" value="EUKARYTPORIN"/>
</dbReference>
<comment type="subcellular location">
    <subcellularLocation>
        <location evidence="1">Mitochondrion outer membrane</location>
    </subcellularLocation>
</comment>
<reference evidence="13 14" key="1">
    <citation type="submission" date="2016-02" db="EMBL/GenBank/DDBJ databases">
        <title>Complete genome sequence and transcriptome regulation of the pentose utilising yeast Sugiyamaella lignohabitans.</title>
        <authorList>
            <person name="Bellasio M."/>
            <person name="Peymann A."/>
            <person name="Valli M."/>
            <person name="Sipitzky M."/>
            <person name="Graf A."/>
            <person name="Sauer M."/>
            <person name="Marx H."/>
            <person name="Mattanovich D."/>
        </authorList>
    </citation>
    <scope>NUCLEOTIDE SEQUENCE [LARGE SCALE GENOMIC DNA]</scope>
    <source>
        <strain evidence="13 14">CBS 10342</strain>
    </source>
</reference>
<comment type="similarity">
    <text evidence="2">Belongs to the eukaryotic mitochondrial porin family.</text>
</comment>
<keyword evidence="8" id="KW-0626">Porin</keyword>
<dbReference type="FunFam" id="2.40.160.10:FF:000004">
    <property type="entry name" value="Por1 mitochondrial outer membrane porin"/>
    <property type="match status" value="1"/>
</dbReference>
<dbReference type="InterPro" id="IPR023614">
    <property type="entry name" value="Porin_dom_sf"/>
</dbReference>
<keyword evidence="9" id="KW-0496">Mitochondrion</keyword>
<evidence type="ECO:0000256" key="8">
    <source>
        <dbReference type="ARBA" id="ARBA00023114"/>
    </source>
</evidence>
<proteinExistence type="inferred from homology"/>
<keyword evidence="6" id="KW-1000">Mitochondrion outer membrane</keyword>
<evidence type="ECO:0000313" key="14">
    <source>
        <dbReference type="Proteomes" id="UP000189580"/>
    </source>
</evidence>
<evidence type="ECO:0000256" key="4">
    <source>
        <dbReference type="ARBA" id="ARBA00022452"/>
    </source>
</evidence>
<dbReference type="Gene3D" id="2.40.160.10">
    <property type="entry name" value="Porin"/>
    <property type="match status" value="1"/>
</dbReference>
<keyword evidence="4" id="KW-1134">Transmembrane beta strand</keyword>
<dbReference type="OrthoDB" id="7827681at2759"/>
<dbReference type="CDD" id="cd07306">
    <property type="entry name" value="Porin3_VDAC"/>
    <property type="match status" value="1"/>
</dbReference>
<comment type="function">
    <text evidence="11">Forms a channel through the cell membrane that allows diffusion of small hydrophilic molecules. The channel adopts an open conformation at low or zero membrane potential and a closed conformation at potentials above 30-40 mV. The open state has a weak anion selectivity whereas the closed state is cation-selective.</text>
</comment>
<evidence type="ECO:0000256" key="9">
    <source>
        <dbReference type="ARBA" id="ARBA00023128"/>
    </source>
</evidence>
<keyword evidence="5" id="KW-0812">Transmembrane</keyword>
<keyword evidence="3" id="KW-0813">Transport</keyword>
<dbReference type="Pfam" id="PF01459">
    <property type="entry name" value="Porin_3"/>
    <property type="match status" value="1"/>
</dbReference>
<dbReference type="AlphaFoldDB" id="A0A167DRM5"/>